<dbReference type="InterPro" id="IPR020459">
    <property type="entry name" value="AMP-binding"/>
</dbReference>
<reference evidence="2 3" key="1">
    <citation type="journal article" date="2021" name="Int. J. Syst. Evol. Microbiol.">
        <title>Steroidobacter gossypii sp. nov., isolated from soil of cotton cropping field.</title>
        <authorList>
            <person name="Huang R."/>
            <person name="Yang S."/>
            <person name="Zhen C."/>
            <person name="Liu W."/>
        </authorList>
    </citation>
    <scope>NUCLEOTIDE SEQUENCE [LARGE SCALE GENOMIC DNA]</scope>
    <source>
        <strain evidence="2 3">S1-65</strain>
    </source>
</reference>
<dbReference type="NCBIfam" id="TIGR01733">
    <property type="entry name" value="AA-adenyl-dom"/>
    <property type="match status" value="1"/>
</dbReference>
<sequence length="318" mass="35501">ERSLEMVIGLLGILKAGGAYVPLDPNYPAERLQHMLEDAAPRVVLTQEGLRAMLPATSAEVIALDGDWLRTERLGSENLPAQAGGGEQLAYVIYTSGSTGKPKGVMIEHRNVTRLFAATTHWFNFGPQDTWTLFHSFAFDFSVWELWGGLLYGGRVIVVPYLTARSPGEFYRLVCKQKVTILNQTPSAFLQLLDAEQRKPRQHSLRVVIFGGEALELRTLRPWIERNDVERPRLVNMYGITETTVHVSYRSLSKEEIHHDSSSPVGVPIPDLRVYILDRHLQPVPIGVSGELYIGGAGVARGYLNRASLTAERFVRDP</sequence>
<feature type="non-terminal residue" evidence="2">
    <location>
        <position position="318"/>
    </location>
</feature>
<evidence type="ECO:0000313" key="2">
    <source>
        <dbReference type="EMBL" id="MBM0108948.1"/>
    </source>
</evidence>
<accession>A0ABS1X6U6</accession>
<dbReference type="PRINTS" id="PR00154">
    <property type="entry name" value="AMPBINDING"/>
</dbReference>
<dbReference type="PROSITE" id="PS00455">
    <property type="entry name" value="AMP_BINDING"/>
    <property type="match status" value="1"/>
</dbReference>
<dbReference type="Gene3D" id="2.30.38.10">
    <property type="entry name" value="Luciferase, Domain 3"/>
    <property type="match status" value="1"/>
</dbReference>
<dbReference type="RefSeq" id="WP_203171117.1">
    <property type="nucleotide sequence ID" value="NZ_JAEVLS010000025.1"/>
</dbReference>
<feature type="non-terminal residue" evidence="2">
    <location>
        <position position="1"/>
    </location>
</feature>
<evidence type="ECO:0000259" key="1">
    <source>
        <dbReference type="Pfam" id="PF00501"/>
    </source>
</evidence>
<dbReference type="InterPro" id="IPR000873">
    <property type="entry name" value="AMP-dep_synth/lig_dom"/>
</dbReference>
<dbReference type="Gene3D" id="3.40.50.980">
    <property type="match status" value="2"/>
</dbReference>
<dbReference type="PANTHER" id="PTHR45527">
    <property type="entry name" value="NONRIBOSOMAL PEPTIDE SYNTHETASE"/>
    <property type="match status" value="1"/>
</dbReference>
<protein>
    <submittedName>
        <fullName evidence="2">Amino acid adenylation domain-containing protein</fullName>
    </submittedName>
</protein>
<keyword evidence="3" id="KW-1185">Reference proteome</keyword>
<feature type="domain" description="AMP-dependent synthetase/ligase" evidence="1">
    <location>
        <begin position="1"/>
        <end position="304"/>
    </location>
</feature>
<dbReference type="EMBL" id="JAEVLS010000025">
    <property type="protein sequence ID" value="MBM0108948.1"/>
    <property type="molecule type" value="Genomic_DNA"/>
</dbReference>
<dbReference type="InterPro" id="IPR010071">
    <property type="entry name" value="AA_adenyl_dom"/>
</dbReference>
<proteinExistence type="predicted"/>
<dbReference type="SUPFAM" id="SSF56801">
    <property type="entry name" value="Acetyl-CoA synthetase-like"/>
    <property type="match status" value="1"/>
</dbReference>
<dbReference type="PANTHER" id="PTHR45527:SF14">
    <property type="entry name" value="PLIPASTATIN SYNTHASE SUBUNIT B"/>
    <property type="match status" value="1"/>
</dbReference>
<organism evidence="2 3">
    <name type="scientific">Steroidobacter gossypii</name>
    <dbReference type="NCBI Taxonomy" id="2805490"/>
    <lineage>
        <taxon>Bacteria</taxon>
        <taxon>Pseudomonadati</taxon>
        <taxon>Pseudomonadota</taxon>
        <taxon>Gammaproteobacteria</taxon>
        <taxon>Steroidobacterales</taxon>
        <taxon>Steroidobacteraceae</taxon>
        <taxon>Steroidobacter</taxon>
    </lineage>
</organism>
<dbReference type="InterPro" id="IPR020845">
    <property type="entry name" value="AMP-binding_CS"/>
</dbReference>
<dbReference type="Pfam" id="PF00501">
    <property type="entry name" value="AMP-binding"/>
    <property type="match status" value="1"/>
</dbReference>
<gene>
    <name evidence="2" type="ORF">JM946_29845</name>
</gene>
<dbReference type="Proteomes" id="UP000661077">
    <property type="component" value="Unassembled WGS sequence"/>
</dbReference>
<name>A0ABS1X6U6_9GAMM</name>
<comment type="caution">
    <text evidence="2">The sequence shown here is derived from an EMBL/GenBank/DDBJ whole genome shotgun (WGS) entry which is preliminary data.</text>
</comment>
<evidence type="ECO:0000313" key="3">
    <source>
        <dbReference type="Proteomes" id="UP000661077"/>
    </source>
</evidence>